<dbReference type="EMBL" id="RWJN01000361">
    <property type="protein sequence ID" value="TCD62563.1"/>
    <property type="molecule type" value="Genomic_DNA"/>
</dbReference>
<gene>
    <name evidence="3" type="ORF">EIP91_006741</name>
</gene>
<dbReference type="Proteomes" id="UP000292702">
    <property type="component" value="Unassembled WGS sequence"/>
</dbReference>
<comment type="caution">
    <text evidence="3">The sequence shown here is derived from an EMBL/GenBank/DDBJ whole genome shotgun (WGS) entry which is preliminary data.</text>
</comment>
<evidence type="ECO:0000313" key="3">
    <source>
        <dbReference type="EMBL" id="TCD62563.1"/>
    </source>
</evidence>
<proteinExistence type="predicted"/>
<reference evidence="3 4" key="1">
    <citation type="submission" date="2018-11" db="EMBL/GenBank/DDBJ databases">
        <title>Genome assembly of Steccherinum ochraceum LE-BIN_3174, the white-rot fungus of the Steccherinaceae family (The Residual Polyporoid clade, Polyporales, Basidiomycota).</title>
        <authorList>
            <person name="Fedorova T.V."/>
            <person name="Glazunova O.A."/>
            <person name="Landesman E.O."/>
            <person name="Moiseenko K.V."/>
            <person name="Psurtseva N.V."/>
            <person name="Savinova O.S."/>
            <person name="Shakhova N.V."/>
            <person name="Tyazhelova T.V."/>
            <person name="Vasina D.V."/>
        </authorList>
    </citation>
    <scope>NUCLEOTIDE SEQUENCE [LARGE SCALE GENOMIC DNA]</scope>
    <source>
        <strain evidence="3 4">LE-BIN_3174</strain>
    </source>
</reference>
<feature type="chain" id="PRO_5020785025" evidence="2">
    <location>
        <begin position="16"/>
        <end position="144"/>
    </location>
</feature>
<feature type="region of interest" description="Disordered" evidence="1">
    <location>
        <begin position="80"/>
        <end position="117"/>
    </location>
</feature>
<protein>
    <submittedName>
        <fullName evidence="3">Uncharacterized protein</fullName>
    </submittedName>
</protein>
<sequence>MSALITMLALTTTRTLFDTADNALDARDAQSFIPDEGNTNYLLARAKGDDESGAGFFSPLGIIAGLASSVIGGIADKLGKPKPAAAPAAPPVKAAASPKAAAPKAPEHGAMPPHIPRRDFVVGDLPVYRREQREMVARSLDELD</sequence>
<evidence type="ECO:0000256" key="1">
    <source>
        <dbReference type="SAM" id="MobiDB-lite"/>
    </source>
</evidence>
<keyword evidence="2" id="KW-0732">Signal</keyword>
<evidence type="ECO:0000313" key="4">
    <source>
        <dbReference type="Proteomes" id="UP000292702"/>
    </source>
</evidence>
<organism evidence="3 4">
    <name type="scientific">Steccherinum ochraceum</name>
    <dbReference type="NCBI Taxonomy" id="92696"/>
    <lineage>
        <taxon>Eukaryota</taxon>
        <taxon>Fungi</taxon>
        <taxon>Dikarya</taxon>
        <taxon>Basidiomycota</taxon>
        <taxon>Agaricomycotina</taxon>
        <taxon>Agaricomycetes</taxon>
        <taxon>Polyporales</taxon>
        <taxon>Steccherinaceae</taxon>
        <taxon>Steccherinum</taxon>
    </lineage>
</organism>
<dbReference type="AlphaFoldDB" id="A0A4R0R800"/>
<evidence type="ECO:0000256" key="2">
    <source>
        <dbReference type="SAM" id="SignalP"/>
    </source>
</evidence>
<feature type="signal peptide" evidence="2">
    <location>
        <begin position="1"/>
        <end position="15"/>
    </location>
</feature>
<keyword evidence="4" id="KW-1185">Reference proteome</keyword>
<feature type="compositionally biased region" description="Low complexity" evidence="1">
    <location>
        <begin position="81"/>
        <end position="104"/>
    </location>
</feature>
<name>A0A4R0R800_9APHY</name>
<accession>A0A4R0R800</accession>